<dbReference type="Pfam" id="PF07687">
    <property type="entry name" value="M20_dimer"/>
    <property type="match status" value="1"/>
</dbReference>
<accession>A0A1W1HCU3</accession>
<dbReference type="SUPFAM" id="SSF53187">
    <property type="entry name" value="Zn-dependent exopeptidases"/>
    <property type="match status" value="1"/>
</dbReference>
<comment type="cofactor">
    <cofactor evidence="1">
        <name>Zn(2+)</name>
        <dbReference type="ChEBI" id="CHEBI:29105"/>
    </cofactor>
</comment>
<proteinExistence type="inferred from homology"/>
<comment type="similarity">
    <text evidence="7">Belongs to the peptidase M42 family.</text>
</comment>
<dbReference type="GO" id="GO:0006508">
    <property type="term" value="P:proteolysis"/>
    <property type="evidence" value="ECO:0007669"/>
    <property type="project" value="UniProtKB-KW"/>
</dbReference>
<evidence type="ECO:0000256" key="5">
    <source>
        <dbReference type="ARBA" id="ARBA00022833"/>
    </source>
</evidence>
<feature type="binding site" evidence="8">
    <location>
        <position position="350"/>
    </location>
    <ligand>
        <name>Zn(2+)</name>
        <dbReference type="ChEBI" id="CHEBI:29105"/>
        <label>2</label>
    </ligand>
</feature>
<dbReference type="SUPFAM" id="SSF55031">
    <property type="entry name" value="Bacterial exopeptidase dimerisation domain"/>
    <property type="match status" value="1"/>
</dbReference>
<comment type="cofactor">
    <cofactor evidence="8">
        <name>a divalent metal cation</name>
        <dbReference type="ChEBI" id="CHEBI:60240"/>
    </cofactor>
    <text evidence="8">Binds 2 divalent metal cations per subunit.</text>
</comment>
<dbReference type="AlphaFoldDB" id="A0A1W1HCU3"/>
<evidence type="ECO:0000313" key="10">
    <source>
        <dbReference type="EMBL" id="SLM30314.1"/>
    </source>
</evidence>
<feature type="domain" description="Peptidase M20 dimerisation" evidence="9">
    <location>
        <begin position="177"/>
        <end position="268"/>
    </location>
</feature>
<gene>
    <name evidence="10" type="primary">pepT</name>
    <name evidence="10" type="ORF">MTBBW1_220006</name>
</gene>
<evidence type="ECO:0000259" key="9">
    <source>
        <dbReference type="Pfam" id="PF07687"/>
    </source>
</evidence>
<evidence type="ECO:0000313" key="11">
    <source>
        <dbReference type="Proteomes" id="UP000191931"/>
    </source>
</evidence>
<keyword evidence="3 8" id="KW-0479">Metal-binding</keyword>
<evidence type="ECO:0000256" key="4">
    <source>
        <dbReference type="ARBA" id="ARBA00022801"/>
    </source>
</evidence>
<dbReference type="GO" id="GO:0045148">
    <property type="term" value="F:tripeptide aminopeptidase activity"/>
    <property type="evidence" value="ECO:0007669"/>
    <property type="project" value="UniProtKB-EC"/>
</dbReference>
<dbReference type="InterPro" id="IPR010162">
    <property type="entry name" value="PepT-like"/>
</dbReference>
<protein>
    <submittedName>
        <fullName evidence="10">PepT</fullName>
        <ecNumber evidence="10">3.4.11.4</ecNumber>
    </submittedName>
</protein>
<evidence type="ECO:0000256" key="8">
    <source>
        <dbReference type="PIRSR" id="PIRSR001123-2"/>
    </source>
</evidence>
<dbReference type="PANTHER" id="PTHR42994:SF2">
    <property type="entry name" value="PEPTIDASE"/>
    <property type="match status" value="1"/>
</dbReference>
<evidence type="ECO:0000256" key="2">
    <source>
        <dbReference type="ARBA" id="ARBA00022670"/>
    </source>
</evidence>
<dbReference type="NCBIfam" id="TIGR01883">
    <property type="entry name" value="PepT-like"/>
    <property type="match status" value="1"/>
</dbReference>
<name>A0A1W1HCU3_9BACT</name>
<dbReference type="Gene3D" id="3.40.630.10">
    <property type="entry name" value="Zn peptidases"/>
    <property type="match status" value="1"/>
</dbReference>
<dbReference type="InterPro" id="IPR011650">
    <property type="entry name" value="Peptidase_M20_dimer"/>
</dbReference>
<dbReference type="OrthoDB" id="9809784at2"/>
<sequence length="382" mass="41089">MINSDRIIERFTKFAQIDSVSKEEAEIAQLLKKILKEMGAEVFMDNAAESVGGNCGNLVARFKGNTDVAPVLLSGHMDTVEPGRGVKVQFKDGVFRSDGTTILGSDDKSALVIILEVMDVILENNLPYPPVEIVFTVCEEIGLLGAKNFDLSLINAKIGYILDSTDTEGIVTRAPSAKHFTINVHGKDAHAGASPEKGINAIAVAAKAISQLELGRIDFETTCNIGKIQGGKATNIVPDLVTLHGEARSHDEAKLERVTQNVCDVFNKTVEMLRKEKNDLLPKVDIDIKEDFPATYIADNHVVVTLAQRAAANLGKKLECKAIGGGADANIFFGKGVVTGVLGTGMTDVHTVRESITLKDMENSVRLILEILKLHASGSDNV</sequence>
<evidence type="ECO:0000256" key="7">
    <source>
        <dbReference type="PIRNR" id="PIRNR001123"/>
    </source>
</evidence>
<keyword evidence="11" id="KW-1185">Reference proteome</keyword>
<evidence type="ECO:0000256" key="1">
    <source>
        <dbReference type="ARBA" id="ARBA00001947"/>
    </source>
</evidence>
<keyword evidence="5" id="KW-0862">Zinc</keyword>
<organism evidence="10 11">
    <name type="scientific">Desulfamplus magnetovallimortis</name>
    <dbReference type="NCBI Taxonomy" id="1246637"/>
    <lineage>
        <taxon>Bacteria</taxon>
        <taxon>Pseudomonadati</taxon>
        <taxon>Thermodesulfobacteriota</taxon>
        <taxon>Desulfobacteria</taxon>
        <taxon>Desulfobacterales</taxon>
        <taxon>Desulfobacteraceae</taxon>
        <taxon>Desulfamplus</taxon>
    </lineage>
</organism>
<dbReference type="GO" id="GO:0046872">
    <property type="term" value="F:metal ion binding"/>
    <property type="evidence" value="ECO:0007669"/>
    <property type="project" value="UniProtKB-UniRule"/>
</dbReference>
<keyword evidence="10" id="KW-0031">Aminopeptidase</keyword>
<dbReference type="InterPro" id="IPR036264">
    <property type="entry name" value="Bact_exopeptidase_dim_dom"/>
</dbReference>
<reference evidence="10 11" key="1">
    <citation type="submission" date="2017-03" db="EMBL/GenBank/DDBJ databases">
        <authorList>
            <person name="Afonso C.L."/>
            <person name="Miller P.J."/>
            <person name="Scott M.A."/>
            <person name="Spackman E."/>
            <person name="Goraichik I."/>
            <person name="Dimitrov K.M."/>
            <person name="Suarez D.L."/>
            <person name="Swayne D.E."/>
        </authorList>
    </citation>
    <scope>NUCLEOTIDE SEQUENCE [LARGE SCALE GENOMIC DNA]</scope>
    <source>
        <strain evidence="10">PRJEB14757</strain>
    </source>
</reference>
<dbReference type="PROSITE" id="PS00758">
    <property type="entry name" value="ARGE_DAPE_CPG2_1"/>
    <property type="match status" value="1"/>
</dbReference>
<dbReference type="RefSeq" id="WP_080799299.1">
    <property type="nucleotide sequence ID" value="NZ_LT828540.1"/>
</dbReference>
<dbReference type="InterPro" id="IPR008007">
    <property type="entry name" value="Peptidase_M42"/>
</dbReference>
<dbReference type="Proteomes" id="UP000191931">
    <property type="component" value="Unassembled WGS sequence"/>
</dbReference>
<keyword evidence="4 10" id="KW-0378">Hydrolase</keyword>
<dbReference type="EMBL" id="FWEV01000135">
    <property type="protein sequence ID" value="SLM30314.1"/>
    <property type="molecule type" value="Genomic_DNA"/>
</dbReference>
<dbReference type="PIRSF" id="PIRSF001123">
    <property type="entry name" value="PepA_GA"/>
    <property type="match status" value="1"/>
</dbReference>
<dbReference type="STRING" id="1246637.MTBBW1_220006"/>
<dbReference type="GO" id="GO:0008237">
    <property type="term" value="F:metallopeptidase activity"/>
    <property type="evidence" value="ECO:0007669"/>
    <property type="project" value="UniProtKB-KW"/>
</dbReference>
<dbReference type="InterPro" id="IPR001261">
    <property type="entry name" value="ArgE/DapE_CS"/>
</dbReference>
<dbReference type="Pfam" id="PF01546">
    <property type="entry name" value="Peptidase_M20"/>
    <property type="match status" value="1"/>
</dbReference>
<dbReference type="InterPro" id="IPR002933">
    <property type="entry name" value="Peptidase_M20"/>
</dbReference>
<keyword evidence="2" id="KW-0645">Protease</keyword>
<dbReference type="EC" id="3.4.11.4" evidence="10"/>
<evidence type="ECO:0000256" key="6">
    <source>
        <dbReference type="ARBA" id="ARBA00023049"/>
    </source>
</evidence>
<dbReference type="Gene3D" id="3.30.70.360">
    <property type="match status" value="1"/>
</dbReference>
<keyword evidence="6" id="KW-0482">Metalloprotease</keyword>
<dbReference type="PANTHER" id="PTHR42994">
    <property type="entry name" value="PEPTIDASE T"/>
    <property type="match status" value="1"/>
</dbReference>
<evidence type="ECO:0000256" key="3">
    <source>
        <dbReference type="ARBA" id="ARBA00022723"/>
    </source>
</evidence>